<keyword evidence="2" id="KW-1133">Transmembrane helix</keyword>
<evidence type="ECO:0000313" key="4">
    <source>
        <dbReference type="EMBL" id="RDB17675.1"/>
    </source>
</evidence>
<gene>
    <name evidence="4" type="ORF">Hypma_001251</name>
</gene>
<dbReference type="OrthoDB" id="3270417at2759"/>
<dbReference type="InParanoid" id="A0A369JB72"/>
<keyword evidence="5" id="KW-1185">Reference proteome</keyword>
<dbReference type="EMBL" id="LUEZ02000110">
    <property type="protein sequence ID" value="RDB17675.1"/>
    <property type="molecule type" value="Genomic_DNA"/>
</dbReference>
<reference evidence="4" key="1">
    <citation type="submission" date="2018-04" db="EMBL/GenBank/DDBJ databases">
        <title>Whole genome sequencing of Hypsizygus marmoreus.</title>
        <authorList>
            <person name="Choi I.-G."/>
            <person name="Min B."/>
            <person name="Kim J.-G."/>
            <person name="Kim S."/>
            <person name="Oh Y.-L."/>
            <person name="Kong W.-S."/>
            <person name="Park H."/>
            <person name="Jeong J."/>
            <person name="Song E.-S."/>
        </authorList>
    </citation>
    <scope>NUCLEOTIDE SEQUENCE [LARGE SCALE GENOMIC DNA]</scope>
    <source>
        <strain evidence="4">51987-8</strain>
    </source>
</reference>
<keyword evidence="2" id="KW-0472">Membrane</keyword>
<dbReference type="STRING" id="39966.A0A369JB72"/>
<dbReference type="PANTHER" id="PTHR40465">
    <property type="entry name" value="CHROMOSOME 1, WHOLE GENOME SHOTGUN SEQUENCE"/>
    <property type="match status" value="1"/>
</dbReference>
<sequence length="340" mass="37587">MAVTLGNTIGASFLGTVFAAILYGVTNLQVYLYFQNYPNDWRVQKYSVAVLWVLDTLHLSLTVAAMYHYLIDSFGSLQALQLVTWAFKLQIAVNVVIIVLVQTLYAVRIWKLGRHYQRIWPIIVAVVVASGYAIGIILAVKTYNISTFVELENMNWVVYASFGSSTAIDIVIAAAMCFYLIRSKSGFAVTNNKILIIIRMTIISGLLTTACSLAALISYGASRGTLIFLGIEFLLTKLYINSFLAMLNARQSVRDGDTTSPGNSLNITKIMNIRTTTSSHVATSGPFDGDDKNAMQLTPLGEYHHDFESHPDLDGKRPGDPSRTYQIAEDKRTRLGDNSV</sequence>
<evidence type="ECO:0000259" key="3">
    <source>
        <dbReference type="Pfam" id="PF20152"/>
    </source>
</evidence>
<evidence type="ECO:0000313" key="5">
    <source>
        <dbReference type="Proteomes" id="UP000076154"/>
    </source>
</evidence>
<feature type="transmembrane region" description="Helical" evidence="2">
    <location>
        <begin position="12"/>
        <end position="34"/>
    </location>
</feature>
<proteinExistence type="predicted"/>
<keyword evidence="2" id="KW-0812">Transmembrane</keyword>
<feature type="region of interest" description="Disordered" evidence="1">
    <location>
        <begin position="306"/>
        <end position="340"/>
    </location>
</feature>
<dbReference type="Pfam" id="PF20152">
    <property type="entry name" value="DUF6534"/>
    <property type="match status" value="1"/>
</dbReference>
<feature type="transmembrane region" description="Helical" evidence="2">
    <location>
        <begin position="82"/>
        <end position="107"/>
    </location>
</feature>
<accession>A0A369JB72</accession>
<evidence type="ECO:0000256" key="1">
    <source>
        <dbReference type="SAM" id="MobiDB-lite"/>
    </source>
</evidence>
<feature type="domain" description="DUF6534" evidence="3">
    <location>
        <begin position="165"/>
        <end position="252"/>
    </location>
</feature>
<protein>
    <recommendedName>
        <fullName evidence="3">DUF6534 domain-containing protein</fullName>
    </recommendedName>
</protein>
<feature type="transmembrane region" description="Helical" evidence="2">
    <location>
        <begin position="46"/>
        <end position="70"/>
    </location>
</feature>
<dbReference type="AlphaFoldDB" id="A0A369JB72"/>
<feature type="transmembrane region" description="Helical" evidence="2">
    <location>
        <begin position="119"/>
        <end position="140"/>
    </location>
</feature>
<name>A0A369JB72_HYPMA</name>
<feature type="compositionally biased region" description="Basic and acidic residues" evidence="1">
    <location>
        <begin position="328"/>
        <end position="340"/>
    </location>
</feature>
<dbReference type="InterPro" id="IPR045339">
    <property type="entry name" value="DUF6534"/>
</dbReference>
<feature type="transmembrane region" description="Helical" evidence="2">
    <location>
        <begin position="225"/>
        <end position="247"/>
    </location>
</feature>
<feature type="compositionally biased region" description="Basic and acidic residues" evidence="1">
    <location>
        <begin position="306"/>
        <end position="320"/>
    </location>
</feature>
<feature type="transmembrane region" description="Helical" evidence="2">
    <location>
        <begin position="194"/>
        <end position="219"/>
    </location>
</feature>
<dbReference type="PANTHER" id="PTHR40465:SF1">
    <property type="entry name" value="DUF6534 DOMAIN-CONTAINING PROTEIN"/>
    <property type="match status" value="1"/>
</dbReference>
<evidence type="ECO:0000256" key="2">
    <source>
        <dbReference type="SAM" id="Phobius"/>
    </source>
</evidence>
<feature type="transmembrane region" description="Helical" evidence="2">
    <location>
        <begin position="160"/>
        <end position="182"/>
    </location>
</feature>
<organism evidence="4 5">
    <name type="scientific">Hypsizygus marmoreus</name>
    <name type="common">White beech mushroom</name>
    <name type="synonym">Agaricus marmoreus</name>
    <dbReference type="NCBI Taxonomy" id="39966"/>
    <lineage>
        <taxon>Eukaryota</taxon>
        <taxon>Fungi</taxon>
        <taxon>Dikarya</taxon>
        <taxon>Basidiomycota</taxon>
        <taxon>Agaricomycotina</taxon>
        <taxon>Agaricomycetes</taxon>
        <taxon>Agaricomycetidae</taxon>
        <taxon>Agaricales</taxon>
        <taxon>Tricholomatineae</taxon>
        <taxon>Lyophyllaceae</taxon>
        <taxon>Hypsizygus</taxon>
    </lineage>
</organism>
<comment type="caution">
    <text evidence="4">The sequence shown here is derived from an EMBL/GenBank/DDBJ whole genome shotgun (WGS) entry which is preliminary data.</text>
</comment>
<dbReference type="Proteomes" id="UP000076154">
    <property type="component" value="Unassembled WGS sequence"/>
</dbReference>